<keyword evidence="2" id="KW-1185">Reference proteome</keyword>
<name>A0ABP7ECS6_9MICO</name>
<dbReference type="Proteomes" id="UP001501468">
    <property type="component" value="Unassembled WGS sequence"/>
</dbReference>
<protein>
    <submittedName>
        <fullName evidence="1">Uncharacterized protein</fullName>
    </submittedName>
</protein>
<comment type="caution">
    <text evidence="1">The sequence shown here is derived from an EMBL/GenBank/DDBJ whole genome shotgun (WGS) entry which is preliminary data.</text>
</comment>
<sequence>MRKPGLKQLIEAARDPKKVLRGLGPRRAVIQCRHEAPWGTLAEVRDDVVVADGSAHDLNCSYDISVRCHRCAPSTGRQVLDVRKIRAELAKPHRGVLKLDIEKVSRPPRER</sequence>
<gene>
    <name evidence="1" type="ORF">GCM10022399_37480</name>
</gene>
<dbReference type="EMBL" id="BAABDC010000008">
    <property type="protein sequence ID" value="GAA3717389.1"/>
    <property type="molecule type" value="Genomic_DNA"/>
</dbReference>
<reference evidence="2" key="1">
    <citation type="journal article" date="2019" name="Int. J. Syst. Evol. Microbiol.">
        <title>The Global Catalogue of Microorganisms (GCM) 10K type strain sequencing project: providing services to taxonomists for standard genome sequencing and annotation.</title>
        <authorList>
            <consortium name="The Broad Institute Genomics Platform"/>
            <consortium name="The Broad Institute Genome Sequencing Center for Infectious Disease"/>
            <person name="Wu L."/>
            <person name="Ma J."/>
        </authorList>
    </citation>
    <scope>NUCLEOTIDE SEQUENCE [LARGE SCALE GENOMIC DNA]</scope>
    <source>
        <strain evidence="2">JCM 17125</strain>
    </source>
</reference>
<accession>A0ABP7ECS6</accession>
<proteinExistence type="predicted"/>
<dbReference type="RefSeq" id="WP_344950254.1">
    <property type="nucleotide sequence ID" value="NZ_BAABDC010000008.1"/>
</dbReference>
<evidence type="ECO:0000313" key="2">
    <source>
        <dbReference type="Proteomes" id="UP001501468"/>
    </source>
</evidence>
<organism evidence="1 2">
    <name type="scientific">Terrabacter ginsenosidimutans</name>
    <dbReference type="NCBI Taxonomy" id="490575"/>
    <lineage>
        <taxon>Bacteria</taxon>
        <taxon>Bacillati</taxon>
        <taxon>Actinomycetota</taxon>
        <taxon>Actinomycetes</taxon>
        <taxon>Micrococcales</taxon>
        <taxon>Intrasporangiaceae</taxon>
        <taxon>Terrabacter</taxon>
    </lineage>
</organism>
<evidence type="ECO:0000313" key="1">
    <source>
        <dbReference type="EMBL" id="GAA3717389.1"/>
    </source>
</evidence>